<protein>
    <submittedName>
        <fullName evidence="2">NADH dehydrogenase (Ubiquinone) 1 alpha subcomplex, subunit 9</fullName>
    </submittedName>
</protein>
<dbReference type="PANTHER" id="PTHR12126">
    <property type="entry name" value="NADH-UBIQUINONE OXIDOREDUCTASE 39 KDA SUBUNIT-RELATED"/>
    <property type="match status" value="1"/>
</dbReference>
<gene>
    <name evidence="2" type="ORF">DSYM_30300</name>
</gene>
<evidence type="ECO:0000313" key="2">
    <source>
        <dbReference type="EMBL" id="BBO22331.1"/>
    </source>
</evidence>
<dbReference type="PANTHER" id="PTHR12126:SF11">
    <property type="entry name" value="NADH DEHYDROGENASE [UBIQUINONE] 1 ALPHA SUBCOMPLEX SUBUNIT 9, MITOCHONDRIAL"/>
    <property type="match status" value="1"/>
</dbReference>
<dbReference type="SUPFAM" id="SSF51735">
    <property type="entry name" value="NAD(P)-binding Rossmann-fold domains"/>
    <property type="match status" value="1"/>
</dbReference>
<evidence type="ECO:0000259" key="1">
    <source>
        <dbReference type="Pfam" id="PF01370"/>
    </source>
</evidence>
<dbReference type="InterPro" id="IPR051207">
    <property type="entry name" value="ComplexI_NDUFA9_subunit"/>
</dbReference>
<reference evidence="2" key="1">
    <citation type="journal article" name="DNA Res.">
        <title>The physiological potential of anammox bacteria as revealed by their core genome structure.</title>
        <authorList>
            <person name="Okubo T."/>
            <person name="Toyoda A."/>
            <person name="Fukuhara K."/>
            <person name="Uchiyama I."/>
            <person name="Harigaya Y."/>
            <person name="Kuroiwa M."/>
            <person name="Suzuki T."/>
            <person name="Murakami Y."/>
            <person name="Suwa Y."/>
            <person name="Takami H."/>
        </authorList>
    </citation>
    <scope>NUCLEOTIDE SEQUENCE</scope>
    <source>
        <strain evidence="2">317325-3</strain>
    </source>
</reference>
<evidence type="ECO:0000313" key="3">
    <source>
        <dbReference type="Proteomes" id="UP000662914"/>
    </source>
</evidence>
<proteinExistence type="predicted"/>
<sequence length="321" mass="34566">MASKNILLIGGSGFLGSRVAGRLAARGHRLTVPTRHRERARRLLVLPTVEVLETDVHDDACLAGLVAGKDAVINLVGILHGRHGLPYGPDFARAHVELPKRIAAACRAAGVRRLIHVSALNADPKGPSQYLRSKGEGEAVLRAAGAALELTIFRPSVVFGPEDAFLNLFAALQRRFPLMPLGNPQAKFQPVHVEDVAQAIVASLDRRDSIGQAYGCCGPKVYTLAELVRYVGEQIGRPRPILALPEALARLQAGLLELLPNPPLSVDNLDSMDVDSVCAGGEPLPFGIRPVALEAVAPEYLGGRTPRHRFYGYRLKAHRSD</sequence>
<accession>A0A809S7K1</accession>
<dbReference type="CDD" id="cd05271">
    <property type="entry name" value="NDUFA9_like_SDR_a"/>
    <property type="match status" value="1"/>
</dbReference>
<dbReference type="KEGG" id="ddz:DSYM_30300"/>
<dbReference type="InterPro" id="IPR001509">
    <property type="entry name" value="Epimerase_deHydtase"/>
</dbReference>
<dbReference type="Pfam" id="PF01370">
    <property type="entry name" value="Epimerase"/>
    <property type="match status" value="1"/>
</dbReference>
<name>A0A809S7K1_9PROT</name>
<dbReference type="AlphaFoldDB" id="A0A809S7K1"/>
<keyword evidence="2" id="KW-0830">Ubiquinone</keyword>
<organism evidence="2 3">
    <name type="scientific">Candidatus Desulfobacillus denitrificans</name>
    <dbReference type="NCBI Taxonomy" id="2608985"/>
    <lineage>
        <taxon>Bacteria</taxon>
        <taxon>Pseudomonadati</taxon>
        <taxon>Pseudomonadota</taxon>
        <taxon>Betaproteobacteria</taxon>
        <taxon>Candidatus Desulfobacillus</taxon>
    </lineage>
</organism>
<dbReference type="GO" id="GO:0044877">
    <property type="term" value="F:protein-containing complex binding"/>
    <property type="evidence" value="ECO:0007669"/>
    <property type="project" value="TreeGrafter"/>
</dbReference>
<dbReference type="Gene3D" id="3.40.50.720">
    <property type="entry name" value="NAD(P)-binding Rossmann-like Domain"/>
    <property type="match status" value="1"/>
</dbReference>
<feature type="domain" description="NAD-dependent epimerase/dehydratase" evidence="1">
    <location>
        <begin position="6"/>
        <end position="210"/>
    </location>
</feature>
<dbReference type="EMBL" id="AP021857">
    <property type="protein sequence ID" value="BBO22331.1"/>
    <property type="molecule type" value="Genomic_DNA"/>
</dbReference>
<dbReference type="InterPro" id="IPR036291">
    <property type="entry name" value="NAD(P)-bd_dom_sf"/>
</dbReference>
<dbReference type="Proteomes" id="UP000662914">
    <property type="component" value="Chromosome"/>
</dbReference>